<dbReference type="GO" id="GO:0030295">
    <property type="term" value="F:protein kinase activator activity"/>
    <property type="evidence" value="ECO:0007669"/>
    <property type="project" value="TreeGrafter"/>
</dbReference>
<dbReference type="Pfam" id="PF00359">
    <property type="entry name" value="PTS_EIIA_2"/>
    <property type="match status" value="1"/>
</dbReference>
<gene>
    <name evidence="2" type="ORF">GGR16_000134</name>
</gene>
<dbReference type="InterPro" id="IPR002178">
    <property type="entry name" value="PTS_EIIA_type-2_dom"/>
</dbReference>
<reference evidence="2 3" key="1">
    <citation type="submission" date="2020-08" db="EMBL/GenBank/DDBJ databases">
        <title>Genomic Encyclopedia of Type Strains, Phase IV (KMG-IV): sequencing the most valuable type-strain genomes for metagenomic binning, comparative biology and taxonomic classification.</title>
        <authorList>
            <person name="Goeker M."/>
        </authorList>
    </citation>
    <scope>NUCLEOTIDE SEQUENCE [LARGE SCALE GENOMIC DNA]</scope>
    <source>
        <strain evidence="2 3">DSM 103737</strain>
    </source>
</reference>
<dbReference type="InterPro" id="IPR051541">
    <property type="entry name" value="PTS_SugarTrans_NitroReg"/>
</dbReference>
<evidence type="ECO:0000259" key="1">
    <source>
        <dbReference type="PROSITE" id="PS51094"/>
    </source>
</evidence>
<dbReference type="InterPro" id="IPR016152">
    <property type="entry name" value="PTrfase/Anion_transptr"/>
</dbReference>
<dbReference type="PROSITE" id="PS51094">
    <property type="entry name" value="PTS_EIIA_TYPE_2"/>
    <property type="match status" value="1"/>
</dbReference>
<dbReference type="PANTHER" id="PTHR47738:SF1">
    <property type="entry name" value="NITROGEN REGULATORY PROTEIN"/>
    <property type="match status" value="1"/>
</dbReference>
<dbReference type="Gene3D" id="3.40.930.10">
    <property type="entry name" value="Mannitol-specific EII, Chain A"/>
    <property type="match status" value="1"/>
</dbReference>
<evidence type="ECO:0000313" key="3">
    <source>
        <dbReference type="Proteomes" id="UP000577362"/>
    </source>
</evidence>
<dbReference type="PROSITE" id="PS00372">
    <property type="entry name" value="PTS_EIIA_TYPE_2_HIS"/>
    <property type="match status" value="1"/>
</dbReference>
<dbReference type="PANTHER" id="PTHR47738">
    <property type="entry name" value="PTS SYSTEM FRUCTOSE-LIKE EIIA COMPONENT-RELATED"/>
    <property type="match status" value="1"/>
</dbReference>
<keyword evidence="3" id="KW-1185">Reference proteome</keyword>
<dbReference type="RefSeq" id="WP_183315413.1">
    <property type="nucleotide sequence ID" value="NZ_JACIEN010000001.1"/>
</dbReference>
<dbReference type="AlphaFoldDB" id="A0A840BUE5"/>
<protein>
    <submittedName>
        <fullName evidence="2">PTS system nitrogen regulatory IIA component</fullName>
    </submittedName>
</protein>
<proteinExistence type="predicted"/>
<accession>A0A840BUE5</accession>
<evidence type="ECO:0000313" key="2">
    <source>
        <dbReference type="EMBL" id="MBB4015128.1"/>
    </source>
</evidence>
<dbReference type="SUPFAM" id="SSF55804">
    <property type="entry name" value="Phoshotransferase/anion transport protein"/>
    <property type="match status" value="1"/>
</dbReference>
<dbReference type="EMBL" id="JACIEN010000001">
    <property type="protein sequence ID" value="MBB4015128.1"/>
    <property type="molecule type" value="Genomic_DNA"/>
</dbReference>
<dbReference type="CDD" id="cd00211">
    <property type="entry name" value="PTS_IIA_fru"/>
    <property type="match status" value="1"/>
</dbReference>
<name>A0A840BUE5_9HYPH</name>
<organism evidence="2 3">
    <name type="scientific">Chelatococcus caeni</name>
    <dbReference type="NCBI Taxonomy" id="1348468"/>
    <lineage>
        <taxon>Bacteria</taxon>
        <taxon>Pseudomonadati</taxon>
        <taxon>Pseudomonadota</taxon>
        <taxon>Alphaproteobacteria</taxon>
        <taxon>Hyphomicrobiales</taxon>
        <taxon>Chelatococcaceae</taxon>
        <taxon>Chelatococcus</taxon>
    </lineage>
</organism>
<sequence>MKPDDVLLGVSASSKDKLLQLLSEHAGAALAVSEETILTALRSRESLGSTGIGAGIAIPHAPVDGLVAPFVLLARLAKPVEFEAIDEEPVDVVCLILTPPGEQNRYLKLLSSVTRQLRSADTLGTIRQAADRERVYRTFAEVEG</sequence>
<dbReference type="Proteomes" id="UP000577362">
    <property type="component" value="Unassembled WGS sequence"/>
</dbReference>
<comment type="caution">
    <text evidence="2">The sequence shown here is derived from an EMBL/GenBank/DDBJ whole genome shotgun (WGS) entry which is preliminary data.</text>
</comment>
<feature type="domain" description="PTS EIIA type-2" evidence="1">
    <location>
        <begin position="1"/>
        <end position="142"/>
    </location>
</feature>